<dbReference type="GO" id="GO:0006412">
    <property type="term" value="P:translation"/>
    <property type="evidence" value="ECO:0007669"/>
    <property type="project" value="UniProtKB-UniRule"/>
</dbReference>
<dbReference type="NCBIfam" id="TIGR00133">
    <property type="entry name" value="gatB"/>
    <property type="match status" value="1"/>
</dbReference>
<evidence type="ECO:0000256" key="5">
    <source>
        <dbReference type="ARBA" id="ARBA00022840"/>
    </source>
</evidence>
<gene>
    <name evidence="10" type="primary">gatB</name>
    <name evidence="12" type="ORF">A2134_03345</name>
</gene>
<dbReference type="PANTHER" id="PTHR11659">
    <property type="entry name" value="GLUTAMYL-TRNA GLN AMIDOTRANSFERASE SUBUNIT B MITOCHONDRIAL AND PROKARYOTIC PET112-RELATED"/>
    <property type="match status" value="1"/>
</dbReference>
<dbReference type="InterPro" id="IPR003789">
    <property type="entry name" value="Asn/Gln_tRNA_amidoTrase-B-like"/>
</dbReference>
<dbReference type="GO" id="GO:0050566">
    <property type="term" value="F:asparaginyl-tRNA synthase (glutamine-hydrolyzing) activity"/>
    <property type="evidence" value="ECO:0007669"/>
    <property type="project" value="RHEA"/>
</dbReference>
<evidence type="ECO:0000256" key="2">
    <source>
        <dbReference type="ARBA" id="ARBA00011123"/>
    </source>
</evidence>
<dbReference type="InterPro" id="IPR023168">
    <property type="entry name" value="GatB_Yqey_C_2"/>
</dbReference>
<comment type="subunit">
    <text evidence="2 10">Heterotrimer of A, B and C subunits.</text>
</comment>
<evidence type="ECO:0000259" key="11">
    <source>
        <dbReference type="SMART" id="SM00845"/>
    </source>
</evidence>
<dbReference type="EMBL" id="MHCR01000014">
    <property type="protein sequence ID" value="OGY25579.1"/>
    <property type="molecule type" value="Genomic_DNA"/>
</dbReference>
<reference evidence="12 13" key="1">
    <citation type="journal article" date="2016" name="Nat. Commun.">
        <title>Thousands of microbial genomes shed light on interconnected biogeochemical processes in an aquifer system.</title>
        <authorList>
            <person name="Anantharaman K."/>
            <person name="Brown C.T."/>
            <person name="Hug L.A."/>
            <person name="Sharon I."/>
            <person name="Castelle C.J."/>
            <person name="Probst A.J."/>
            <person name="Thomas B.C."/>
            <person name="Singh A."/>
            <person name="Wilkins M.J."/>
            <person name="Karaoz U."/>
            <person name="Brodie E.L."/>
            <person name="Williams K.H."/>
            <person name="Hubbard S.S."/>
            <person name="Banfield J.F."/>
        </authorList>
    </citation>
    <scope>NUCLEOTIDE SEQUENCE [LARGE SCALE GENOMIC DNA]</scope>
</reference>
<dbReference type="InterPro" id="IPR042114">
    <property type="entry name" value="GatB_C_1"/>
</dbReference>
<dbReference type="Gene3D" id="1.10.150.380">
    <property type="entry name" value="GatB domain, N-terminal subdomain"/>
    <property type="match status" value="1"/>
</dbReference>
<dbReference type="NCBIfam" id="NF004012">
    <property type="entry name" value="PRK05477.1-2"/>
    <property type="match status" value="1"/>
</dbReference>
<dbReference type="InterPro" id="IPR017959">
    <property type="entry name" value="Asn/Gln-tRNA_amidoTrfase_suB/E"/>
</dbReference>
<comment type="similarity">
    <text evidence="1 10">Belongs to the GatB/GatE family. GatB subfamily.</text>
</comment>
<evidence type="ECO:0000313" key="13">
    <source>
        <dbReference type="Proteomes" id="UP000178162"/>
    </source>
</evidence>
<evidence type="ECO:0000256" key="4">
    <source>
        <dbReference type="ARBA" id="ARBA00022741"/>
    </source>
</evidence>
<comment type="catalytic activity">
    <reaction evidence="8 10">
        <text>L-aspartyl-tRNA(Asn) + L-glutamine + ATP + H2O = L-asparaginyl-tRNA(Asn) + L-glutamate + ADP + phosphate + 2 H(+)</text>
        <dbReference type="Rhea" id="RHEA:14513"/>
        <dbReference type="Rhea" id="RHEA-COMP:9674"/>
        <dbReference type="Rhea" id="RHEA-COMP:9677"/>
        <dbReference type="ChEBI" id="CHEBI:15377"/>
        <dbReference type="ChEBI" id="CHEBI:15378"/>
        <dbReference type="ChEBI" id="CHEBI:29985"/>
        <dbReference type="ChEBI" id="CHEBI:30616"/>
        <dbReference type="ChEBI" id="CHEBI:43474"/>
        <dbReference type="ChEBI" id="CHEBI:58359"/>
        <dbReference type="ChEBI" id="CHEBI:78515"/>
        <dbReference type="ChEBI" id="CHEBI:78516"/>
        <dbReference type="ChEBI" id="CHEBI:456216"/>
    </reaction>
</comment>
<dbReference type="GO" id="GO:0005524">
    <property type="term" value="F:ATP binding"/>
    <property type="evidence" value="ECO:0007669"/>
    <property type="project" value="UniProtKB-KW"/>
</dbReference>
<dbReference type="InterPro" id="IPR006075">
    <property type="entry name" value="Asn/Gln-tRNA_Trfase_suB/E_cat"/>
</dbReference>
<name>A0A1G1WCZ9_9BACT</name>
<dbReference type="NCBIfam" id="NF004014">
    <property type="entry name" value="PRK05477.1-4"/>
    <property type="match status" value="1"/>
</dbReference>
<comment type="function">
    <text evidence="7 10">Allows the formation of correctly charged Asn-tRNA(Asn) or Gln-tRNA(Gln) through the transamidation of misacylated Asp-tRNA(Asn) or Glu-tRNA(Gln) in organisms which lack either or both of asparaginyl-tRNA or glutaminyl-tRNA synthetases. The reaction takes place in the presence of glutamine and ATP through an activated phospho-Asp-tRNA(Asn) or phospho-Glu-tRNA(Gln).</text>
</comment>
<dbReference type="InterPro" id="IPR018027">
    <property type="entry name" value="Asn/Gln_amidotransferase"/>
</dbReference>
<keyword evidence="3 10" id="KW-0436">Ligase</keyword>
<dbReference type="GO" id="GO:0050567">
    <property type="term" value="F:glutaminyl-tRNA synthase (glutamine-hydrolyzing) activity"/>
    <property type="evidence" value="ECO:0007669"/>
    <property type="project" value="UniProtKB-UniRule"/>
</dbReference>
<comment type="caution">
    <text evidence="12">The sequence shown here is derived from an EMBL/GenBank/DDBJ whole genome shotgun (WGS) entry which is preliminary data.</text>
</comment>
<dbReference type="Gene3D" id="1.10.10.410">
    <property type="match status" value="1"/>
</dbReference>
<evidence type="ECO:0000256" key="10">
    <source>
        <dbReference type="HAMAP-Rule" id="MF_00121"/>
    </source>
</evidence>
<dbReference type="EC" id="6.3.5.-" evidence="10"/>
<dbReference type="Pfam" id="PF02934">
    <property type="entry name" value="GatB_N"/>
    <property type="match status" value="1"/>
</dbReference>
<dbReference type="SUPFAM" id="SSF55931">
    <property type="entry name" value="Glutamine synthetase/guanido kinase"/>
    <property type="match status" value="1"/>
</dbReference>
<accession>A0A1G1WCZ9</accession>
<feature type="domain" description="Asn/Gln amidotransferase" evidence="11">
    <location>
        <begin position="327"/>
        <end position="487"/>
    </location>
</feature>
<keyword evidence="4 10" id="KW-0547">Nucleotide-binding</keyword>
<evidence type="ECO:0000256" key="9">
    <source>
        <dbReference type="ARBA" id="ARBA00047913"/>
    </source>
</evidence>
<dbReference type="Proteomes" id="UP000178162">
    <property type="component" value="Unassembled WGS sequence"/>
</dbReference>
<evidence type="ECO:0000256" key="8">
    <source>
        <dbReference type="ARBA" id="ARBA00047380"/>
    </source>
</evidence>
<dbReference type="InterPro" id="IPR004413">
    <property type="entry name" value="GatB"/>
</dbReference>
<sequence>MREYDIVIGLEVHVQLKSVTKMFCTNSASYFGTSPNSHTCPVCLGLPGALPVPNKKALESALKIGLALNCSINARSRFDRKNYFYPDLPKGFQISQYDLPIAQNGWIFVGNKKIRINRAHLEEDTGKLIHAALNKQKVSLIDFNRSGVPLMEVVSEPDIESPAEAKAYAKKLHQIMRYLDVSDADMEKAGMRFDANISVKPKGQKNYGVKVEVKNINSFRFLEKALVYEAARQIRILEAGGKLMQETRGWVETKGETVSQRTKETSPDYRYFPEPDLPPLVFSKETMAKLKLEIPELPDSRKNRFKEQLSLSDNDAEVLTEDKKTADWFELALKDYLEISKNQTKEIATEKAKTIANWVIGELRRLLNEQLKSIDEINLQPASLAELLTLIDKGEVSNQTAKEVFAEMFSTGNKPTKIISEKNLGKIIDRETINNLVVSILKENQEAVDDYKKGKQASLSYLIGQVMRRTAGKADPFLVRQSLEKNLK</sequence>
<dbReference type="FunFam" id="1.10.10.410:FF:000001">
    <property type="entry name" value="Aspartyl/glutamyl-tRNA(Asn/Gln) amidotransferase subunit B"/>
    <property type="match status" value="1"/>
</dbReference>
<evidence type="ECO:0000256" key="7">
    <source>
        <dbReference type="ARBA" id="ARBA00024799"/>
    </source>
</evidence>
<evidence type="ECO:0000256" key="3">
    <source>
        <dbReference type="ARBA" id="ARBA00022598"/>
    </source>
</evidence>
<dbReference type="STRING" id="1802595.A2134_03345"/>
<organism evidence="12 13">
    <name type="scientific">Candidatus Woykebacteria bacterium RBG_16_39_9b</name>
    <dbReference type="NCBI Taxonomy" id="1802595"/>
    <lineage>
        <taxon>Bacteria</taxon>
        <taxon>Candidatus Woykeibacteriota</taxon>
    </lineage>
</organism>
<dbReference type="Pfam" id="PF02637">
    <property type="entry name" value="GatB_Yqey"/>
    <property type="match status" value="1"/>
</dbReference>
<proteinExistence type="inferred from homology"/>
<dbReference type="HAMAP" id="MF_00121">
    <property type="entry name" value="GatB"/>
    <property type="match status" value="1"/>
</dbReference>
<evidence type="ECO:0000256" key="6">
    <source>
        <dbReference type="ARBA" id="ARBA00022917"/>
    </source>
</evidence>
<dbReference type="AlphaFoldDB" id="A0A1G1WCZ9"/>
<dbReference type="SUPFAM" id="SSF89095">
    <property type="entry name" value="GatB/YqeY motif"/>
    <property type="match status" value="1"/>
</dbReference>
<dbReference type="InterPro" id="IPR017958">
    <property type="entry name" value="Gln-tRNA_amidoTrfase_suB_CS"/>
</dbReference>
<dbReference type="PROSITE" id="PS01234">
    <property type="entry name" value="GATB"/>
    <property type="match status" value="1"/>
</dbReference>
<comment type="catalytic activity">
    <reaction evidence="9 10">
        <text>L-glutamyl-tRNA(Gln) + L-glutamine + ATP + H2O = L-glutaminyl-tRNA(Gln) + L-glutamate + ADP + phosphate + H(+)</text>
        <dbReference type="Rhea" id="RHEA:17521"/>
        <dbReference type="Rhea" id="RHEA-COMP:9681"/>
        <dbReference type="Rhea" id="RHEA-COMP:9684"/>
        <dbReference type="ChEBI" id="CHEBI:15377"/>
        <dbReference type="ChEBI" id="CHEBI:15378"/>
        <dbReference type="ChEBI" id="CHEBI:29985"/>
        <dbReference type="ChEBI" id="CHEBI:30616"/>
        <dbReference type="ChEBI" id="CHEBI:43474"/>
        <dbReference type="ChEBI" id="CHEBI:58359"/>
        <dbReference type="ChEBI" id="CHEBI:78520"/>
        <dbReference type="ChEBI" id="CHEBI:78521"/>
        <dbReference type="ChEBI" id="CHEBI:456216"/>
    </reaction>
</comment>
<evidence type="ECO:0000313" key="12">
    <source>
        <dbReference type="EMBL" id="OGY25579.1"/>
    </source>
</evidence>
<protein>
    <recommendedName>
        <fullName evidence="10">Aspartyl/glutamyl-tRNA(Asn/Gln) amidotransferase subunit B</fullName>
        <shortName evidence="10">Asp/Glu-ADT subunit B</shortName>
        <ecNumber evidence="10">6.3.5.-</ecNumber>
    </recommendedName>
</protein>
<keyword evidence="6 10" id="KW-0648">Protein biosynthesis</keyword>
<dbReference type="SMART" id="SM00845">
    <property type="entry name" value="GatB_Yqey"/>
    <property type="match status" value="1"/>
</dbReference>
<evidence type="ECO:0000256" key="1">
    <source>
        <dbReference type="ARBA" id="ARBA00005306"/>
    </source>
</evidence>
<dbReference type="InterPro" id="IPR014746">
    <property type="entry name" value="Gln_synth/guanido_kin_cat_dom"/>
</dbReference>
<keyword evidence="5 10" id="KW-0067">ATP-binding</keyword>